<feature type="region of interest" description="Disordered" evidence="1">
    <location>
        <begin position="1"/>
        <end position="72"/>
    </location>
</feature>
<dbReference type="AlphaFoldDB" id="A0A8E5MKK0"/>
<dbReference type="Proteomes" id="UP000027002">
    <property type="component" value="Chromosome 6"/>
</dbReference>
<organism evidence="2 3">
    <name type="scientific">Ustilaginoidea virens</name>
    <name type="common">Rice false smut fungus</name>
    <name type="synonym">Villosiclava virens</name>
    <dbReference type="NCBI Taxonomy" id="1159556"/>
    <lineage>
        <taxon>Eukaryota</taxon>
        <taxon>Fungi</taxon>
        <taxon>Dikarya</taxon>
        <taxon>Ascomycota</taxon>
        <taxon>Pezizomycotina</taxon>
        <taxon>Sordariomycetes</taxon>
        <taxon>Hypocreomycetidae</taxon>
        <taxon>Hypocreales</taxon>
        <taxon>Clavicipitaceae</taxon>
        <taxon>Ustilaginoidea</taxon>
    </lineage>
</organism>
<accession>A0A8E5MKK0</accession>
<dbReference type="GeneID" id="66067974"/>
<feature type="compositionally biased region" description="Basic and acidic residues" evidence="1">
    <location>
        <begin position="1"/>
        <end position="15"/>
    </location>
</feature>
<evidence type="ECO:0000313" key="3">
    <source>
        <dbReference type="Proteomes" id="UP000027002"/>
    </source>
</evidence>
<dbReference type="OrthoDB" id="4927245at2759"/>
<dbReference type="EMBL" id="CP072758">
    <property type="protein sequence ID" value="QUC22956.1"/>
    <property type="molecule type" value="Genomic_DNA"/>
</dbReference>
<sequence length="350" mass="38448">MVAKKDKQSAEKQNPREAPAPKKGKNVAVPTPPAPQPPREKAKHRKRKAPALEEQVQVQAPVPESSAPALKSDKERQIATLTRISESDRVQLSNSGRALFLTIPRQEQPKTVQQIKALKDLVILSRAKDGLAALTASGNSYVAALYNSTAARDQALSILQNERITSRSRNIPIMVAPFRVIAGPKSKSSWFIPVGPLNSIEDIAADVFLFRELHSLKAHFAIRQVLQQKVYSGIIAIMWESQVPFVSKQVQICGQTRLITAESPRNCRLCGQSHSCRDCEDATGGKSLGPVQWTSREPGEYVATKVAGGVAQMKLLAGEGAKRKEKKRKRESHIPKVPNVNKVVEDLMNV</sequence>
<name>A0A8E5MKK0_USTVR</name>
<proteinExistence type="predicted"/>
<reference evidence="2" key="1">
    <citation type="submission" date="2020-03" db="EMBL/GenBank/DDBJ databases">
        <title>A mixture of massive structural variations and highly conserved coding sequences in Ustilaginoidea virens genome.</title>
        <authorList>
            <person name="Zhang K."/>
            <person name="Zhao Z."/>
            <person name="Zhang Z."/>
            <person name="Li Y."/>
            <person name="Hsiang T."/>
            <person name="Sun W."/>
        </authorList>
    </citation>
    <scope>NUCLEOTIDE SEQUENCE</scope>
    <source>
        <strain evidence="2">UV-8b</strain>
    </source>
</reference>
<evidence type="ECO:0000313" key="2">
    <source>
        <dbReference type="EMBL" id="QUC22956.1"/>
    </source>
</evidence>
<keyword evidence="3" id="KW-1185">Reference proteome</keyword>
<dbReference type="KEGG" id="uvi:66067974"/>
<protein>
    <submittedName>
        <fullName evidence="2">Uncharacterized protein</fullName>
    </submittedName>
</protein>
<dbReference type="RefSeq" id="XP_043000629.1">
    <property type="nucleotide sequence ID" value="XM_043144694.1"/>
</dbReference>
<gene>
    <name evidence="2" type="ORF">UV8b_07197</name>
</gene>
<evidence type="ECO:0000256" key="1">
    <source>
        <dbReference type="SAM" id="MobiDB-lite"/>
    </source>
</evidence>